<keyword evidence="3" id="KW-1185">Reference proteome</keyword>
<keyword evidence="1" id="KW-0472">Membrane</keyword>
<accession>G2WYC2</accession>
<evidence type="ECO:0000256" key="1">
    <source>
        <dbReference type="SAM" id="Phobius"/>
    </source>
</evidence>
<keyword evidence="1" id="KW-0812">Transmembrane</keyword>
<dbReference type="HOGENOM" id="CLU_816837_0_0_1"/>
<proteinExistence type="predicted"/>
<dbReference type="KEGG" id="vda:VDAG_02604"/>
<name>G2WYC2_VERDV</name>
<evidence type="ECO:0000313" key="2">
    <source>
        <dbReference type="EMBL" id="EGY21080.1"/>
    </source>
</evidence>
<evidence type="ECO:0000313" key="3">
    <source>
        <dbReference type="Proteomes" id="UP000001611"/>
    </source>
</evidence>
<dbReference type="AlphaFoldDB" id="G2WYC2"/>
<reference evidence="2 3" key="1">
    <citation type="submission" date="2008-03" db="EMBL/GenBank/DDBJ databases">
        <title>The Genome Sequence of Verticillium dahliae VdLs.17.</title>
        <authorList>
            <consortium name="The Broad Institute Genome Sequencing Platform"/>
            <person name="Ma L.-J.J."/>
            <person name="Klosterman S.J."/>
            <person name="Subbarao K."/>
            <person name="Dobinson K."/>
            <person name="Veronese P."/>
            <person name="Kang S."/>
            <person name="Gold S.E."/>
            <person name="Young S."/>
            <person name="Jaffe D."/>
            <person name="Gnerre S."/>
            <person name="Berlin A."/>
            <person name="Heiman D."/>
            <person name="Hepburn T."/>
            <person name="Sykes S."/>
            <person name="Alvarado L."/>
            <person name="Kodira C.D."/>
            <person name="Lander E."/>
            <person name="Galagan J."/>
            <person name="Nusbaum C."/>
            <person name="Birren B."/>
        </authorList>
    </citation>
    <scope>NUCLEOTIDE SEQUENCE [LARGE SCALE GENOMIC DNA]</scope>
    <source>
        <strain evidence="3">VdLs.17 / ATCC MYA-4575 / FGSC 10137</strain>
    </source>
</reference>
<dbReference type="RefSeq" id="XP_009651552.1">
    <property type="nucleotide sequence ID" value="XM_009653257.1"/>
</dbReference>
<dbReference type="EMBL" id="DS572698">
    <property type="protein sequence ID" value="EGY21080.1"/>
    <property type="molecule type" value="Genomic_DNA"/>
</dbReference>
<dbReference type="STRING" id="498257.G2WYC2"/>
<keyword evidence="1" id="KW-1133">Transmembrane helix</keyword>
<protein>
    <submittedName>
        <fullName evidence="2">Uncharacterized protein</fullName>
    </submittedName>
</protein>
<feature type="transmembrane region" description="Helical" evidence="1">
    <location>
        <begin position="22"/>
        <end position="44"/>
    </location>
</feature>
<sequence>MALIEDPELSAVQSKLSIISEYIVKLGGSAGLVLFIVLFIRFLVRLPRLGSDVSRHDKGQQFRQYSSKLSEGQSSLEMSCGGVDVVARQRRATLSATWTVGRSVAHSPDASKGVACATPFLHSDVAHDGPSESKSRCEARDRFVPVVPWYSRILRKLGGCTPTHANVDQIERSAQHAKHLTGWDAPRNGWCPPDRVPNGRSARGMKSSLRPLHLLLPLVVIAHDPARYNTEQDVPRPTSARMDGLVGRRHMRRGRSSRGQKRRLFDQGDLANTAAMSGLLKGCGFFDHELRVPDGPSRSEEPRLRLDTQGDYAQPLAQAQAGLLLLARPGRVPISAQAHS</sequence>
<dbReference type="InParanoid" id="G2WYC2"/>
<dbReference type="Proteomes" id="UP000001611">
    <property type="component" value="Chromosome 3"/>
</dbReference>
<gene>
    <name evidence="2" type="ORF">VDAG_02604</name>
</gene>
<organism evidence="2 3">
    <name type="scientific">Verticillium dahliae (strain VdLs.17 / ATCC MYA-4575 / FGSC 10137)</name>
    <name type="common">Verticillium wilt</name>
    <dbReference type="NCBI Taxonomy" id="498257"/>
    <lineage>
        <taxon>Eukaryota</taxon>
        <taxon>Fungi</taxon>
        <taxon>Dikarya</taxon>
        <taxon>Ascomycota</taxon>
        <taxon>Pezizomycotina</taxon>
        <taxon>Sordariomycetes</taxon>
        <taxon>Hypocreomycetidae</taxon>
        <taxon>Glomerellales</taxon>
        <taxon>Plectosphaerellaceae</taxon>
        <taxon>Verticillium</taxon>
    </lineage>
</organism>
<dbReference type="GeneID" id="20704067"/>